<accession>A0A376CW91</accession>
<name>A0A376CW91_9CORY</name>
<dbReference type="AlphaFoldDB" id="A0A376CW91"/>
<dbReference type="Proteomes" id="UP000254287">
    <property type="component" value="Unassembled WGS sequence"/>
</dbReference>
<proteinExistence type="predicted"/>
<dbReference type="RefSeq" id="WP_115021629.1">
    <property type="nucleotide sequence ID" value="NZ_CP069533.1"/>
</dbReference>
<dbReference type="Pfam" id="PF25681">
    <property type="entry name" value="Phage_TTP_17"/>
    <property type="match status" value="1"/>
</dbReference>
<organism evidence="1 2">
    <name type="scientific">Corynebacterium minutissimum</name>
    <dbReference type="NCBI Taxonomy" id="38301"/>
    <lineage>
        <taxon>Bacteria</taxon>
        <taxon>Bacillati</taxon>
        <taxon>Actinomycetota</taxon>
        <taxon>Actinomycetes</taxon>
        <taxon>Mycobacteriales</taxon>
        <taxon>Corynebacteriaceae</taxon>
        <taxon>Corynebacterium</taxon>
    </lineage>
</organism>
<evidence type="ECO:0000313" key="2">
    <source>
        <dbReference type="Proteomes" id="UP000254287"/>
    </source>
</evidence>
<dbReference type="EMBL" id="UFXP01000001">
    <property type="protein sequence ID" value="STC76768.1"/>
    <property type="molecule type" value="Genomic_DNA"/>
</dbReference>
<protein>
    <recommendedName>
        <fullName evidence="3">Major tail protein</fullName>
    </recommendedName>
</protein>
<reference evidence="1 2" key="1">
    <citation type="submission" date="2018-06" db="EMBL/GenBank/DDBJ databases">
        <authorList>
            <consortium name="Pathogen Informatics"/>
            <person name="Doyle S."/>
        </authorList>
    </citation>
    <scope>NUCLEOTIDE SEQUENCE [LARGE SCALE GENOMIC DNA]</scope>
    <source>
        <strain evidence="1 2">NCTC10289</strain>
    </source>
</reference>
<evidence type="ECO:0000313" key="1">
    <source>
        <dbReference type="EMBL" id="STC76768.1"/>
    </source>
</evidence>
<dbReference type="InterPro" id="IPR058154">
    <property type="entry name" value="Bxb1_TTP-like"/>
</dbReference>
<gene>
    <name evidence="1" type="ORF">NCTC10289_01061</name>
</gene>
<sequence>MATTSSAKLNIAGLGHVYYAEADKKPFSLTSYQFKGGAAQSEGEWKWIGDHSSESMPEFSTDGGDTTTKRSWDRLSLRTTRSAENVTGTLHIVNLEAETFQLAFGASSGTGSVKIGANAQATNKAFFIVVEDEENVAGLYLPNVSLKGSFPNFSLEEFTEIPINLAINGSATQSAGSGGQLLWEWFPPVAK</sequence>
<evidence type="ECO:0008006" key="3">
    <source>
        <dbReference type="Google" id="ProtNLM"/>
    </source>
</evidence>